<dbReference type="InterPro" id="IPR004252">
    <property type="entry name" value="Probable_transposase_24"/>
</dbReference>
<dbReference type="RefSeq" id="XP_019705305.1">
    <property type="nucleotide sequence ID" value="XM_019849746.2"/>
</dbReference>
<feature type="compositionally biased region" description="Low complexity" evidence="2">
    <location>
        <begin position="662"/>
        <end position="678"/>
    </location>
</feature>
<keyword evidence="1" id="KW-0175">Coiled coil</keyword>
<sequence length="702" mass="79219">MDKSWIHQSRESDAYLEGVGRFLDFAFDKAAQRGLILCPCRKCNNCYWKNREDVYEHLTCDGFMRNYSHWIFHGETFLTSTSANAPHSDSPPLTYSTMSNKKSPRCLVGPMARIVCLQQKDQSGPNQPQSQQIQQSSPAYSQPLYPHDEPSLAQLSCIQPYETQLPQGSFSEPHQTQSQQSSSSQPPQTHSPQQSSSQLHQTQVRSSYLDQSLPAPPPPSSGQSDLAQPMQLSFNKLEQIQSDQPSFSQLNQMQLAQLKSGQPGQMQLLQPSSSQPDQMQLTQLSSSLLDQKHLAEPSSKEPQASRPWIGDDTGSARKRRGRGPTRCLDVWNSPEGQHIRVAFNNLGQPIGRKAAKLSNFLGTIARDGHLAPLNFIDWRAVPDGSKEKMWQLVESKFDIDPIGKDWVLKSLGTKWRNWKAELKAAHYDTHKTDEERLADCDKRVVPDQWPFLVAYWSSKKGKARSNTNRANRVHLRFGHTSGTKSFARIREEERVKRPDGQELSRAELFVLTHTHKDGQPMDEASLEAISQLHEQARQQAESSHGSIDWDYVFFQVMGEEKPGRLRTYGLGPSPSDIYGPRPTRSEAMKMVSEAKKAADEEVRMMKEKMNAMEQKYTEMQTQMTMMITRMEAMHKRFLDEQLSDNTGAPSEPLGSRQAPDTSSAQEALQQSQAHSLLAGHADPSDEGRAAKRGKAHRVLRTR</sequence>
<reference evidence="5 6" key="1">
    <citation type="submission" date="2025-04" db="UniProtKB">
        <authorList>
            <consortium name="RefSeq"/>
        </authorList>
    </citation>
    <scope>IDENTIFICATION</scope>
</reference>
<feature type="region of interest" description="Disordered" evidence="2">
    <location>
        <begin position="642"/>
        <end position="702"/>
    </location>
</feature>
<accession>A0A6J0PHB7</accession>
<dbReference type="RefSeq" id="XP_029119884.1">
    <property type="nucleotide sequence ID" value="XM_029264051.1"/>
</dbReference>
<evidence type="ECO:0000313" key="12">
    <source>
        <dbReference type="RefSeq" id="XP_029119884.1"/>
    </source>
</evidence>
<name>A0A6J0PHB7_ELAGV</name>
<dbReference type="OrthoDB" id="693522at2759"/>
<dbReference type="PANTHER" id="PTHR33144">
    <property type="entry name" value="OS10G0409366 PROTEIN-RELATED"/>
    <property type="match status" value="1"/>
</dbReference>
<feature type="compositionally biased region" description="Polar residues" evidence="2">
    <location>
        <begin position="164"/>
        <end position="173"/>
    </location>
</feature>
<evidence type="ECO:0000313" key="6">
    <source>
        <dbReference type="RefSeq" id="XP_029119878.1"/>
    </source>
</evidence>
<dbReference type="InterPro" id="IPR029480">
    <property type="entry name" value="Transpos_assoc"/>
</dbReference>
<protein>
    <submittedName>
        <fullName evidence="5 6">Uncharacterized protein LOC105043294 isoform X1</fullName>
    </submittedName>
</protein>
<feature type="region of interest" description="Disordered" evidence="2">
    <location>
        <begin position="293"/>
        <end position="326"/>
    </location>
</feature>
<evidence type="ECO:0000256" key="2">
    <source>
        <dbReference type="SAM" id="MobiDB-lite"/>
    </source>
</evidence>
<organism evidence="4 5">
    <name type="scientific">Elaeis guineensis var. tenera</name>
    <name type="common">Oil palm</name>
    <dbReference type="NCBI Taxonomy" id="51953"/>
    <lineage>
        <taxon>Eukaryota</taxon>
        <taxon>Viridiplantae</taxon>
        <taxon>Streptophyta</taxon>
        <taxon>Embryophyta</taxon>
        <taxon>Tracheophyta</taxon>
        <taxon>Spermatophyta</taxon>
        <taxon>Magnoliopsida</taxon>
        <taxon>Liliopsida</taxon>
        <taxon>Arecaceae</taxon>
        <taxon>Arecoideae</taxon>
        <taxon>Cocoseae</taxon>
        <taxon>Elaeidinae</taxon>
        <taxon>Elaeis</taxon>
    </lineage>
</organism>
<dbReference type="Pfam" id="PF03004">
    <property type="entry name" value="Transposase_24"/>
    <property type="match status" value="1"/>
</dbReference>
<gene>
    <name evidence="5 6 7 8 9 10 11 12" type="primary">LOC105043294</name>
</gene>
<feature type="compositionally biased region" description="Low complexity" evidence="2">
    <location>
        <begin position="122"/>
        <end position="143"/>
    </location>
</feature>
<evidence type="ECO:0000313" key="8">
    <source>
        <dbReference type="RefSeq" id="XP_029119880.1"/>
    </source>
</evidence>
<dbReference type="Pfam" id="PF13963">
    <property type="entry name" value="Transpos_assoc"/>
    <property type="match status" value="1"/>
</dbReference>
<feature type="region of interest" description="Disordered" evidence="2">
    <location>
        <begin position="120"/>
        <end position="148"/>
    </location>
</feature>
<dbReference type="RefSeq" id="XP_029119879.1">
    <property type="nucleotide sequence ID" value="XM_029264046.1"/>
</dbReference>
<evidence type="ECO:0000313" key="10">
    <source>
        <dbReference type="RefSeq" id="XP_029119882.1"/>
    </source>
</evidence>
<feature type="coiled-coil region" evidence="1">
    <location>
        <begin position="595"/>
        <end position="622"/>
    </location>
</feature>
<keyword evidence="4" id="KW-1185">Reference proteome</keyword>
<evidence type="ECO:0000256" key="1">
    <source>
        <dbReference type="SAM" id="Coils"/>
    </source>
</evidence>
<evidence type="ECO:0000313" key="9">
    <source>
        <dbReference type="RefSeq" id="XP_029119881.1"/>
    </source>
</evidence>
<evidence type="ECO:0000313" key="5">
    <source>
        <dbReference type="RefSeq" id="XP_019705305.1"/>
    </source>
</evidence>
<evidence type="ECO:0000259" key="3">
    <source>
        <dbReference type="Pfam" id="PF13963"/>
    </source>
</evidence>
<feature type="compositionally biased region" description="Basic residues" evidence="2">
    <location>
        <begin position="690"/>
        <end position="702"/>
    </location>
</feature>
<evidence type="ECO:0000313" key="11">
    <source>
        <dbReference type="RefSeq" id="XP_029119883.1"/>
    </source>
</evidence>
<evidence type="ECO:0000313" key="4">
    <source>
        <dbReference type="Proteomes" id="UP000504607"/>
    </source>
</evidence>
<dbReference type="PANTHER" id="PTHR33144:SF48">
    <property type="entry name" value="PLANT TRANSPOSASE (PTTA_EN_SPM FAMILY)"/>
    <property type="match status" value="1"/>
</dbReference>
<dbReference type="RefSeq" id="XP_029119880.1">
    <property type="nucleotide sequence ID" value="XM_029264047.1"/>
</dbReference>
<evidence type="ECO:0000313" key="7">
    <source>
        <dbReference type="RefSeq" id="XP_029119879.1"/>
    </source>
</evidence>
<dbReference type="RefSeq" id="XP_029119882.1">
    <property type="nucleotide sequence ID" value="XM_029264049.1"/>
</dbReference>
<dbReference type="RefSeq" id="XP_029119881.1">
    <property type="nucleotide sequence ID" value="XM_029264048.1"/>
</dbReference>
<feature type="compositionally biased region" description="Low complexity" evidence="2">
    <location>
        <begin position="174"/>
        <end position="203"/>
    </location>
</feature>
<feature type="region of interest" description="Disordered" evidence="2">
    <location>
        <begin position="164"/>
        <end position="227"/>
    </location>
</feature>
<proteinExistence type="predicted"/>
<feature type="domain" description="Transposase-associated" evidence="3">
    <location>
        <begin position="3"/>
        <end position="75"/>
    </location>
</feature>
<dbReference type="RefSeq" id="XP_029119878.1">
    <property type="nucleotide sequence ID" value="XM_029264045.1"/>
</dbReference>
<dbReference type="Proteomes" id="UP000504607">
    <property type="component" value="Chromosome 4"/>
</dbReference>
<dbReference type="AlphaFoldDB" id="A0A6J0PHB7"/>
<dbReference type="RefSeq" id="XP_029119883.1">
    <property type="nucleotide sequence ID" value="XM_029264050.1"/>
</dbReference>